<comment type="caution">
    <text evidence="6">The sequence shown here is derived from an EMBL/GenBank/DDBJ whole genome shotgun (WGS) entry which is preliminary data.</text>
</comment>
<dbReference type="GO" id="GO:0005737">
    <property type="term" value="C:cytoplasm"/>
    <property type="evidence" value="ECO:0007669"/>
    <property type="project" value="UniProtKB-SubCell"/>
</dbReference>
<evidence type="ECO:0000256" key="3">
    <source>
        <dbReference type="ARBA" id="ARBA00022691"/>
    </source>
</evidence>
<dbReference type="OrthoDB" id="9805933at2"/>
<dbReference type="PANTHER" id="PTHR30307:SF0">
    <property type="entry name" value="S-ADENOSYLMETHIONINE:TRNA RIBOSYLTRANSFERASE-ISOMERASE"/>
    <property type="match status" value="1"/>
</dbReference>
<dbReference type="HAMAP" id="MF_00113">
    <property type="entry name" value="QueA"/>
    <property type="match status" value="1"/>
</dbReference>
<evidence type="ECO:0000256" key="5">
    <source>
        <dbReference type="HAMAP-Rule" id="MF_00113"/>
    </source>
</evidence>
<comment type="function">
    <text evidence="5">Transfers and isomerizes the ribose moiety from AdoMet to the 7-aminomethyl group of 7-deazaguanine (preQ1-tRNA) to give epoxyqueuosine (oQ-tRNA).</text>
</comment>
<sequence length="401" mass="45607">MAIPPAPDLKAINYSLPDEKIAKYPLAQRDQSKLLTYSGGNISDTEFKNLPEILDANTSLFFNNTKVIPARLFFQKETGAQIEIFLLNPVSPTHIISLMMEETGAVVWECMVGNFKKWKDDTILARKFENNGSSVEIRAKIVDREQKQIEFSWSDKSLSFAEIVELSGKVPLPPYLNRTDEPEDKERYQTVYSKQEGAVAAPTAGLHFTDQVLSDLEQKGVNLNYLTLHVSAGTFQPIKASDAREHNMHSEQVEVNRSTVELLSKTERVVAVGTTSMRTLESLYWFGVRLMNGNEDFSIQKLEPYETEENLPSRKEVFAFMLNWMDENNTSILTGKTEIFIMPGYQFRVCNGLITNFHQPGSTLMLLVWAFIGENWKKVYKHALSNDYRFLSYGDSSILLP</sequence>
<dbReference type="GO" id="GO:0051075">
    <property type="term" value="F:S-adenosylmethionine:tRNA ribosyltransferase-isomerase activity"/>
    <property type="evidence" value="ECO:0007669"/>
    <property type="project" value="UniProtKB-EC"/>
</dbReference>
<comment type="catalytic activity">
    <reaction evidence="5">
        <text>7-aminomethyl-7-carbaguanosine(34) in tRNA + S-adenosyl-L-methionine = epoxyqueuosine(34) in tRNA + adenine + L-methionine + 2 H(+)</text>
        <dbReference type="Rhea" id="RHEA:32155"/>
        <dbReference type="Rhea" id="RHEA-COMP:10342"/>
        <dbReference type="Rhea" id="RHEA-COMP:18582"/>
        <dbReference type="ChEBI" id="CHEBI:15378"/>
        <dbReference type="ChEBI" id="CHEBI:16708"/>
        <dbReference type="ChEBI" id="CHEBI:57844"/>
        <dbReference type="ChEBI" id="CHEBI:59789"/>
        <dbReference type="ChEBI" id="CHEBI:82833"/>
        <dbReference type="ChEBI" id="CHEBI:194443"/>
        <dbReference type="EC" id="2.4.99.17"/>
    </reaction>
</comment>
<dbReference type="InterPro" id="IPR003699">
    <property type="entry name" value="QueA"/>
</dbReference>
<dbReference type="SUPFAM" id="SSF111337">
    <property type="entry name" value="QueA-like"/>
    <property type="match status" value="1"/>
</dbReference>
<comment type="subcellular location">
    <subcellularLocation>
        <location evidence="5">Cytoplasm</location>
    </subcellularLocation>
</comment>
<evidence type="ECO:0000313" key="7">
    <source>
        <dbReference type="Proteomes" id="UP000075606"/>
    </source>
</evidence>
<dbReference type="InterPro" id="IPR036100">
    <property type="entry name" value="QueA_sf"/>
</dbReference>
<dbReference type="Pfam" id="PF02547">
    <property type="entry name" value="Queuosine_synth"/>
    <property type="match status" value="1"/>
</dbReference>
<dbReference type="PANTHER" id="PTHR30307">
    <property type="entry name" value="S-ADENOSYLMETHIONINE:TRNA RIBOSYLTRANSFERASE-ISOMERASE"/>
    <property type="match status" value="1"/>
</dbReference>
<dbReference type="EC" id="2.4.99.17" evidence="5"/>
<gene>
    <name evidence="5" type="primary">queA</name>
    <name evidence="6" type="ORF">AWW68_15615</name>
</gene>
<dbReference type="InterPro" id="IPR042119">
    <property type="entry name" value="QueA_dom2"/>
</dbReference>
<evidence type="ECO:0000256" key="2">
    <source>
        <dbReference type="ARBA" id="ARBA00022679"/>
    </source>
</evidence>
<proteinExistence type="inferred from homology"/>
<name>A0A150X5X1_9BACT</name>
<dbReference type="AlphaFoldDB" id="A0A150X5X1"/>
<comment type="subunit">
    <text evidence="5">Monomer.</text>
</comment>
<dbReference type="RefSeq" id="WP_068223500.1">
    <property type="nucleotide sequence ID" value="NZ_CP139724.1"/>
</dbReference>
<dbReference type="Gene3D" id="3.40.1780.10">
    <property type="entry name" value="QueA-like"/>
    <property type="match status" value="1"/>
</dbReference>
<dbReference type="UniPathway" id="UPA00392"/>
<keyword evidence="2 5" id="KW-0808">Transferase</keyword>
<keyword evidence="3 5" id="KW-0949">S-adenosyl-L-methionine</keyword>
<comment type="pathway">
    <text evidence="5">tRNA modification; tRNA-queuosine biosynthesis.</text>
</comment>
<dbReference type="Proteomes" id="UP000075606">
    <property type="component" value="Unassembled WGS sequence"/>
</dbReference>
<evidence type="ECO:0000313" key="6">
    <source>
        <dbReference type="EMBL" id="KYG74084.1"/>
    </source>
</evidence>
<dbReference type="STRING" id="333140.AWW68_15615"/>
<accession>A0A150X5X1</accession>
<dbReference type="EMBL" id="LRPC01000028">
    <property type="protein sequence ID" value="KYG74084.1"/>
    <property type="molecule type" value="Genomic_DNA"/>
</dbReference>
<dbReference type="Gene3D" id="2.40.10.240">
    <property type="entry name" value="QueA-like"/>
    <property type="match status" value="1"/>
</dbReference>
<evidence type="ECO:0000256" key="4">
    <source>
        <dbReference type="ARBA" id="ARBA00022785"/>
    </source>
</evidence>
<keyword evidence="1 5" id="KW-0963">Cytoplasm</keyword>
<evidence type="ECO:0000256" key="1">
    <source>
        <dbReference type="ARBA" id="ARBA00022490"/>
    </source>
</evidence>
<dbReference type="GO" id="GO:0008616">
    <property type="term" value="P:tRNA queuosine(34) biosynthetic process"/>
    <property type="evidence" value="ECO:0007669"/>
    <property type="project" value="UniProtKB-UniRule"/>
</dbReference>
<keyword evidence="4 5" id="KW-0671">Queuosine biosynthesis</keyword>
<organism evidence="6 7">
    <name type="scientific">Roseivirga spongicola</name>
    <dbReference type="NCBI Taxonomy" id="333140"/>
    <lineage>
        <taxon>Bacteria</taxon>
        <taxon>Pseudomonadati</taxon>
        <taxon>Bacteroidota</taxon>
        <taxon>Cytophagia</taxon>
        <taxon>Cytophagales</taxon>
        <taxon>Roseivirgaceae</taxon>
        <taxon>Roseivirga</taxon>
    </lineage>
</organism>
<reference evidence="6 7" key="1">
    <citation type="submission" date="2016-01" db="EMBL/GenBank/DDBJ databases">
        <title>Genome sequencing of Roseivirga spongicola UST030701-084.</title>
        <authorList>
            <person name="Selvaratnam C."/>
            <person name="Thevarajoo S."/>
            <person name="Goh K.M."/>
            <person name="Ee R."/>
            <person name="Chan K.-G."/>
            <person name="Chong C.S."/>
        </authorList>
    </citation>
    <scope>NUCLEOTIDE SEQUENCE [LARGE SCALE GENOMIC DNA]</scope>
    <source>
        <strain evidence="6 7">UST030701-084</strain>
    </source>
</reference>
<comment type="similarity">
    <text evidence="5">Belongs to the QueA family.</text>
</comment>
<dbReference type="InterPro" id="IPR042118">
    <property type="entry name" value="QueA_dom1"/>
</dbReference>
<protein>
    <recommendedName>
        <fullName evidence="5">S-adenosylmethionine:tRNA ribosyltransferase-isomerase</fullName>
        <ecNumber evidence="5">2.4.99.17</ecNumber>
    </recommendedName>
    <alternativeName>
        <fullName evidence="5">Queuosine biosynthesis protein QueA</fullName>
    </alternativeName>
</protein>
<keyword evidence="7" id="KW-1185">Reference proteome</keyword>